<keyword evidence="5 8" id="KW-1133">Transmembrane helix</keyword>
<evidence type="ECO:0000256" key="3">
    <source>
        <dbReference type="ARBA" id="ARBA00022475"/>
    </source>
</evidence>
<dbReference type="HOGENOM" id="CLU_026429_0_1_0"/>
<dbReference type="GO" id="GO:0005886">
    <property type="term" value="C:plasma membrane"/>
    <property type="evidence" value="ECO:0007669"/>
    <property type="project" value="UniProtKB-SubCell"/>
</dbReference>
<dbReference type="KEGG" id="tro:trd_A0346"/>
<evidence type="ECO:0000256" key="8">
    <source>
        <dbReference type="SAM" id="Phobius"/>
    </source>
</evidence>
<evidence type="ECO:0000256" key="6">
    <source>
        <dbReference type="ARBA" id="ARBA00023065"/>
    </source>
</evidence>
<feature type="transmembrane region" description="Helical" evidence="8">
    <location>
        <begin position="97"/>
        <end position="122"/>
    </location>
</feature>
<gene>
    <name evidence="9" type="ordered locus">trd_A0346</name>
</gene>
<evidence type="ECO:0000256" key="2">
    <source>
        <dbReference type="ARBA" id="ARBA00022448"/>
    </source>
</evidence>
<keyword evidence="10" id="KW-1185">Reference proteome</keyword>
<dbReference type="GO" id="GO:0030001">
    <property type="term" value="P:metal ion transport"/>
    <property type="evidence" value="ECO:0007669"/>
    <property type="project" value="UniProtKB-ARBA"/>
</dbReference>
<organism evidence="9 10">
    <name type="scientific">Thermomicrobium roseum (strain ATCC 27502 / DSM 5159 / P-2)</name>
    <dbReference type="NCBI Taxonomy" id="309801"/>
    <lineage>
        <taxon>Bacteria</taxon>
        <taxon>Pseudomonadati</taxon>
        <taxon>Thermomicrobiota</taxon>
        <taxon>Thermomicrobia</taxon>
        <taxon>Thermomicrobiales</taxon>
        <taxon>Thermomicrobiaceae</taxon>
        <taxon>Thermomicrobium</taxon>
    </lineage>
</organism>
<dbReference type="RefSeq" id="WP_012643200.1">
    <property type="nucleotide sequence ID" value="NC_011961.1"/>
</dbReference>
<keyword evidence="3" id="KW-1003">Cell membrane</keyword>
<feature type="transmembrane region" description="Helical" evidence="8">
    <location>
        <begin position="66"/>
        <end position="85"/>
    </location>
</feature>
<protein>
    <submittedName>
        <fullName evidence="9">Potassium uptake protein KtrB, putative</fullName>
    </submittedName>
</protein>
<keyword evidence="4 8" id="KW-0812">Transmembrane</keyword>
<dbReference type="InterPro" id="IPR003445">
    <property type="entry name" value="Cat_transpt"/>
</dbReference>
<evidence type="ECO:0000256" key="5">
    <source>
        <dbReference type="ARBA" id="ARBA00022989"/>
    </source>
</evidence>
<dbReference type="PANTHER" id="PTHR32024">
    <property type="entry name" value="TRK SYSTEM POTASSIUM UPTAKE PROTEIN TRKG-RELATED"/>
    <property type="match status" value="1"/>
</dbReference>
<proteinExistence type="predicted"/>
<evidence type="ECO:0000256" key="1">
    <source>
        <dbReference type="ARBA" id="ARBA00004651"/>
    </source>
</evidence>
<comment type="subcellular location">
    <subcellularLocation>
        <location evidence="1">Cell membrane</location>
        <topology evidence="1">Multi-pass membrane protein</topology>
    </subcellularLocation>
</comment>
<evidence type="ECO:0000256" key="7">
    <source>
        <dbReference type="ARBA" id="ARBA00023136"/>
    </source>
</evidence>
<name>B9L3I2_THERP</name>
<geneLocation type="plasmid" evidence="10">
    <name>Tros</name>
</geneLocation>
<dbReference type="Pfam" id="PF02386">
    <property type="entry name" value="TrkH"/>
    <property type="match status" value="1"/>
</dbReference>
<dbReference type="Proteomes" id="UP000000447">
    <property type="component" value="Plasmid unnamed"/>
</dbReference>
<feature type="transmembrane region" description="Helical" evidence="8">
    <location>
        <begin position="429"/>
        <end position="450"/>
    </location>
</feature>
<keyword evidence="6" id="KW-0406">Ion transport</keyword>
<feature type="transmembrane region" description="Helical" evidence="8">
    <location>
        <begin position="29"/>
        <end position="54"/>
    </location>
</feature>
<dbReference type="eggNOG" id="COG0168">
    <property type="taxonomic scope" value="Bacteria"/>
</dbReference>
<evidence type="ECO:0000313" key="10">
    <source>
        <dbReference type="Proteomes" id="UP000000447"/>
    </source>
</evidence>
<dbReference type="AlphaFoldDB" id="B9L3I2"/>
<dbReference type="GO" id="GO:0008324">
    <property type="term" value="F:monoatomic cation transmembrane transporter activity"/>
    <property type="evidence" value="ECO:0007669"/>
    <property type="project" value="InterPro"/>
</dbReference>
<feature type="transmembrane region" description="Helical" evidence="8">
    <location>
        <begin position="370"/>
        <end position="395"/>
    </location>
</feature>
<dbReference type="PANTHER" id="PTHR32024:SF1">
    <property type="entry name" value="KTR SYSTEM POTASSIUM UPTAKE PROTEIN B"/>
    <property type="match status" value="1"/>
</dbReference>
<keyword evidence="9" id="KW-0614">Plasmid</keyword>
<dbReference type="EMBL" id="CP001276">
    <property type="protein sequence ID" value="ACM07213.1"/>
    <property type="molecule type" value="Genomic_DNA"/>
</dbReference>
<keyword evidence="7 8" id="KW-0472">Membrane</keyword>
<evidence type="ECO:0000313" key="9">
    <source>
        <dbReference type="EMBL" id="ACM07213.1"/>
    </source>
</evidence>
<feature type="transmembrane region" description="Helical" evidence="8">
    <location>
        <begin position="252"/>
        <end position="272"/>
    </location>
</feature>
<feature type="transmembrane region" description="Helical" evidence="8">
    <location>
        <begin position="217"/>
        <end position="240"/>
    </location>
</feature>
<sequence>MRRPGDRIVRREPLPSEVIRLRLVPRRRITLPLLVVLWLILGGAVMIGMLLLRWPATWQHAEGPSWWEAFFTALSATCTAGFAPLDVATTWNRWGQLVILLLVEAGGLAYVAIAVLLLSGIVRRTTVYEAHHVLGMRLGEEQLGELWPLVRRLLVATLLVQFGGMLLLLPASWREHQDGASALWWAMATAVTAFHNAGFDFEPGYRGLAAYQRDWGVVLPVAMLVLIGSIGFPTLSDLVTRRSWRRLYPDTRLVLVTTALLLSIGTLGIWFLERSNAATLAGVPWYQQLLDAFSVAVSRTGGPRVIDTRMLGEETSFLLGGLTFIGGASGSVAGGVKVQTFSLLLLAILATIRGSQRVVAFSREVPDRQVFRALSIAVFALSVTFAGTVWLAFLVPYTLPVIWLLVVQAFSLAGAESELLAALGTPGQLVLAFLIVLGRFGPLGLALIFATQVPRETVHYARETVRLG</sequence>
<dbReference type="OrthoDB" id="9810952at2"/>
<evidence type="ECO:0000256" key="4">
    <source>
        <dbReference type="ARBA" id="ARBA00022692"/>
    </source>
</evidence>
<reference evidence="9 10" key="1">
    <citation type="journal article" date="2009" name="PLoS ONE">
        <title>Complete genome sequence of the aerobic CO-oxidizing thermophile Thermomicrobium roseum.</title>
        <authorList>
            <person name="Wu D."/>
            <person name="Raymond J."/>
            <person name="Wu M."/>
            <person name="Chatterji S."/>
            <person name="Ren Q."/>
            <person name="Graham J.E."/>
            <person name="Bryant D.A."/>
            <person name="Robb F."/>
            <person name="Colman A."/>
            <person name="Tallon L.J."/>
            <person name="Badger J.H."/>
            <person name="Madupu R."/>
            <person name="Ward N.L."/>
            <person name="Eisen J.A."/>
        </authorList>
    </citation>
    <scope>NUCLEOTIDE SEQUENCE [LARGE SCALE GENOMIC DNA]</scope>
    <source>
        <strain evidence="10">ATCC 27502 / DSM 5159 / P-2</strain>
        <plasmid evidence="9">unnamed</plasmid>
    </source>
</reference>
<feature type="transmembrane region" description="Helical" evidence="8">
    <location>
        <begin position="181"/>
        <end position="197"/>
    </location>
</feature>
<feature type="transmembrane region" description="Helical" evidence="8">
    <location>
        <begin position="149"/>
        <end position="169"/>
    </location>
</feature>
<accession>B9L3I2</accession>
<feature type="transmembrane region" description="Helical" evidence="8">
    <location>
        <begin position="317"/>
        <end position="349"/>
    </location>
</feature>
<keyword evidence="2" id="KW-0813">Transport</keyword>